<organism evidence="4 5">
    <name type="scientific">Bacillus infantis</name>
    <dbReference type="NCBI Taxonomy" id="324767"/>
    <lineage>
        <taxon>Bacteria</taxon>
        <taxon>Bacillati</taxon>
        <taxon>Bacillota</taxon>
        <taxon>Bacilli</taxon>
        <taxon>Bacillales</taxon>
        <taxon>Bacillaceae</taxon>
        <taxon>Bacillus</taxon>
    </lineage>
</organism>
<protein>
    <submittedName>
        <fullName evidence="4">Hsp20/alpha crystallin family protein</fullName>
    </submittedName>
</protein>
<dbReference type="AlphaFoldDB" id="A0A5D4RE99"/>
<dbReference type="InterPro" id="IPR008978">
    <property type="entry name" value="HSP20-like_chaperone"/>
</dbReference>
<evidence type="ECO:0000256" key="1">
    <source>
        <dbReference type="PROSITE-ProRule" id="PRU00285"/>
    </source>
</evidence>
<comment type="caution">
    <text evidence="4">The sequence shown here is derived from an EMBL/GenBank/DDBJ whole genome shotgun (WGS) entry which is preliminary data.</text>
</comment>
<comment type="similarity">
    <text evidence="1 2">Belongs to the small heat shock protein (HSP20) family.</text>
</comment>
<evidence type="ECO:0000256" key="2">
    <source>
        <dbReference type="RuleBase" id="RU003616"/>
    </source>
</evidence>
<gene>
    <name evidence="4" type="ORF">FZD51_07890</name>
</gene>
<dbReference type="Pfam" id="PF00011">
    <property type="entry name" value="HSP20"/>
    <property type="match status" value="1"/>
</dbReference>
<dbReference type="Proteomes" id="UP000322139">
    <property type="component" value="Unassembled WGS sequence"/>
</dbReference>
<dbReference type="PROSITE" id="PS01031">
    <property type="entry name" value="SHSP"/>
    <property type="match status" value="1"/>
</dbReference>
<evidence type="ECO:0000313" key="5">
    <source>
        <dbReference type="Proteomes" id="UP000322139"/>
    </source>
</evidence>
<proteinExistence type="inferred from homology"/>
<dbReference type="RefSeq" id="WP_148974294.1">
    <property type="nucleotide sequence ID" value="NZ_JBNIKT010000029.1"/>
</dbReference>
<dbReference type="InterPro" id="IPR002068">
    <property type="entry name" value="A-crystallin/Hsp20_dom"/>
</dbReference>
<dbReference type="SUPFAM" id="SSF49764">
    <property type="entry name" value="HSP20-like chaperones"/>
    <property type="match status" value="1"/>
</dbReference>
<feature type="domain" description="SHSP" evidence="3">
    <location>
        <begin position="44"/>
        <end position="155"/>
    </location>
</feature>
<evidence type="ECO:0000313" key="4">
    <source>
        <dbReference type="EMBL" id="TYS49140.1"/>
    </source>
</evidence>
<evidence type="ECO:0000259" key="3">
    <source>
        <dbReference type="PROSITE" id="PS01031"/>
    </source>
</evidence>
<dbReference type="EMBL" id="VTER01000004">
    <property type="protein sequence ID" value="TYS49140.1"/>
    <property type="molecule type" value="Genomic_DNA"/>
</dbReference>
<dbReference type="Gene3D" id="2.60.40.790">
    <property type="match status" value="1"/>
</dbReference>
<name>A0A5D4RE99_9BACI</name>
<dbReference type="CDD" id="cd06464">
    <property type="entry name" value="ACD_sHsps-like"/>
    <property type="match status" value="1"/>
</dbReference>
<reference evidence="4 5" key="1">
    <citation type="submission" date="2019-08" db="EMBL/GenBank/DDBJ databases">
        <title>Bacillus genomes from the desert of Cuatro Cienegas, Coahuila.</title>
        <authorList>
            <person name="Olmedo-Alvarez G."/>
        </authorList>
    </citation>
    <scope>NUCLEOTIDE SEQUENCE [LARGE SCALE GENOMIC DNA]</scope>
    <source>
        <strain evidence="4 5">CH446_14T</strain>
    </source>
</reference>
<accession>A0A5D4RE99</accession>
<sequence>MSLEQFRHLLEWSTQVQNDPLMGSLSKKNSEGQIMPSSPGSAFFGHQGSVPRCDVYKSGNTIIVEAELPGIERENFKVQLANGEIIIQGKYMTLLPNREYLIKERPSLKFEKKLSIPFQVIRQEIKTSFEEGLLVIIIPIHEDEEAVDIPFQMDT</sequence>